<accession>A0A4Y2IKL4</accession>
<dbReference type="Proteomes" id="UP000499080">
    <property type="component" value="Unassembled WGS sequence"/>
</dbReference>
<keyword evidence="2" id="KW-1185">Reference proteome</keyword>
<organism evidence="1 2">
    <name type="scientific">Araneus ventricosus</name>
    <name type="common">Orbweaver spider</name>
    <name type="synonym">Epeira ventricosa</name>
    <dbReference type="NCBI Taxonomy" id="182803"/>
    <lineage>
        <taxon>Eukaryota</taxon>
        <taxon>Metazoa</taxon>
        <taxon>Ecdysozoa</taxon>
        <taxon>Arthropoda</taxon>
        <taxon>Chelicerata</taxon>
        <taxon>Arachnida</taxon>
        <taxon>Araneae</taxon>
        <taxon>Araneomorphae</taxon>
        <taxon>Entelegynae</taxon>
        <taxon>Araneoidea</taxon>
        <taxon>Araneidae</taxon>
        <taxon>Araneus</taxon>
    </lineage>
</organism>
<reference evidence="1 2" key="1">
    <citation type="journal article" date="2019" name="Sci. Rep.">
        <title>Orb-weaving spider Araneus ventricosus genome elucidates the spidroin gene catalogue.</title>
        <authorList>
            <person name="Kono N."/>
            <person name="Nakamura H."/>
            <person name="Ohtoshi R."/>
            <person name="Moran D.A.P."/>
            <person name="Shinohara A."/>
            <person name="Yoshida Y."/>
            <person name="Fujiwara M."/>
            <person name="Mori M."/>
            <person name="Tomita M."/>
            <person name="Arakawa K."/>
        </authorList>
    </citation>
    <scope>NUCLEOTIDE SEQUENCE [LARGE SCALE GENOMIC DNA]</scope>
</reference>
<protein>
    <submittedName>
        <fullName evidence="1">Uncharacterized protein</fullName>
    </submittedName>
</protein>
<proteinExistence type="predicted"/>
<name>A0A4Y2IKL4_ARAVE</name>
<evidence type="ECO:0000313" key="1">
    <source>
        <dbReference type="EMBL" id="GBM78287.1"/>
    </source>
</evidence>
<evidence type="ECO:0000313" key="2">
    <source>
        <dbReference type="Proteomes" id="UP000499080"/>
    </source>
</evidence>
<sequence>MATEAANLQLNGGASTSTGSFTMSSALGLPLPNYSVECLRKRIWEEFDEHCTKHFVKHFTENEFGHVCNVCDRLWFLKDLTPASKNEKFPSVLRAEFSDKDVQAFNLCGSGKSSLYNNKISPL</sequence>
<gene>
    <name evidence="1" type="ORF">AVEN_46990_1</name>
</gene>
<dbReference type="AlphaFoldDB" id="A0A4Y2IKL4"/>
<dbReference type="EMBL" id="BGPR01002744">
    <property type="protein sequence ID" value="GBM78287.1"/>
    <property type="molecule type" value="Genomic_DNA"/>
</dbReference>
<dbReference type="OrthoDB" id="7448201at2759"/>
<comment type="caution">
    <text evidence="1">The sequence shown here is derived from an EMBL/GenBank/DDBJ whole genome shotgun (WGS) entry which is preliminary data.</text>
</comment>